<comment type="subcellular location">
    <subcellularLocation>
        <location evidence="2">Endoplasmic reticulum membrane</location>
        <topology evidence="2">Single-pass membrane protein</topology>
    </subcellularLocation>
</comment>
<evidence type="ECO:0000256" key="7">
    <source>
        <dbReference type="PIRSR" id="PIRSR602403-1"/>
    </source>
</evidence>
<dbReference type="GO" id="GO:0005789">
    <property type="term" value="C:endoplasmic reticulum membrane"/>
    <property type="evidence" value="ECO:0007669"/>
    <property type="project" value="UniProtKB-SubCell"/>
</dbReference>
<dbReference type="Pfam" id="PF00067">
    <property type="entry name" value="p450"/>
    <property type="match status" value="1"/>
</dbReference>
<dbReference type="GO" id="GO:0020037">
    <property type="term" value="F:heme binding"/>
    <property type="evidence" value="ECO:0007669"/>
    <property type="project" value="InterPro"/>
</dbReference>
<dbReference type="SUPFAM" id="SSF48264">
    <property type="entry name" value="Cytochrome P450"/>
    <property type="match status" value="1"/>
</dbReference>
<evidence type="ECO:0000256" key="3">
    <source>
        <dbReference type="ARBA" id="ARBA00010617"/>
    </source>
</evidence>
<keyword evidence="4" id="KW-0444">Lipid biosynthesis</keyword>
<dbReference type="OrthoDB" id="3366823at2759"/>
<name>A0A8H3FBR2_9LECA</name>
<evidence type="ECO:0008006" key="10">
    <source>
        <dbReference type="Google" id="ProtNLM"/>
    </source>
</evidence>
<dbReference type="GO" id="GO:0004497">
    <property type="term" value="F:monooxygenase activity"/>
    <property type="evidence" value="ECO:0007669"/>
    <property type="project" value="InterPro"/>
</dbReference>
<dbReference type="AlphaFoldDB" id="A0A8H3FBR2"/>
<dbReference type="PRINTS" id="PR00465">
    <property type="entry name" value="EP450IV"/>
</dbReference>
<protein>
    <recommendedName>
        <fullName evidence="10">Cytochrome P450</fullName>
    </recommendedName>
</protein>
<evidence type="ECO:0000256" key="2">
    <source>
        <dbReference type="ARBA" id="ARBA00004389"/>
    </source>
</evidence>
<evidence type="ECO:0000256" key="4">
    <source>
        <dbReference type="ARBA" id="ARBA00022516"/>
    </source>
</evidence>
<dbReference type="InterPro" id="IPR036396">
    <property type="entry name" value="Cyt_P450_sf"/>
</dbReference>
<accession>A0A8H3FBR2</accession>
<keyword evidence="9" id="KW-1185">Reference proteome</keyword>
<comment type="caution">
    <text evidence="8">The sequence shown here is derived from an EMBL/GenBank/DDBJ whole genome shotgun (WGS) entry which is preliminary data.</text>
</comment>
<reference evidence="8" key="1">
    <citation type="submission" date="2021-03" db="EMBL/GenBank/DDBJ databases">
        <authorList>
            <person name="Tagirdzhanova G."/>
        </authorList>
    </citation>
    <scope>NUCLEOTIDE SEQUENCE</scope>
</reference>
<comment type="cofactor">
    <cofactor evidence="1 7">
        <name>heme</name>
        <dbReference type="ChEBI" id="CHEBI:30413"/>
    </cofactor>
</comment>
<feature type="binding site" description="axial binding residue" evidence="7">
    <location>
        <position position="386"/>
    </location>
    <ligand>
        <name>heme</name>
        <dbReference type="ChEBI" id="CHEBI:30413"/>
    </ligand>
    <ligandPart>
        <name>Fe</name>
        <dbReference type="ChEBI" id="CHEBI:18248"/>
    </ligandPart>
</feature>
<evidence type="ECO:0000313" key="9">
    <source>
        <dbReference type="Proteomes" id="UP000664521"/>
    </source>
</evidence>
<sequence>MSQSFHTLNAEPFHYTLLTRVFGAADAPEFKRKFENSWKDLLGPVERMFLNDAGAAAALERGNIPEKAASFVTYSADRERMRRWELSADIRLVKPNTTDDRGVVEANLQSLTRDFGACIAIQLLYGQDFLDRYAQVLDDLWKFDNDIFPLMLIGVPPWTPFKIIREGIAARSRLGNQMEALYRRIDQYQKKEPVDFGADMSDISNTALDRNKIYTREDWSFRQRGVGDLAFLWGQNANTQPTLFWFLAYVYSTPGLLDRLRQEIAPYVKMSQRSPPEISSMDLTRLSRDCPQTKACLFETYRLAIDVVSIRYVERPVTIKDGLFRHELKPGTFVSAPHSTNLRDSSIYANPDEFVPDRFLKTDPESGRMSASYGNLKPWGSGAAICKGRTFAEKEIMAVGAAIISLWDISPAGGSWELPSMVPGTGVKKPVADMRVLISRRILN</sequence>
<dbReference type="PANTHER" id="PTHR24306">
    <property type="match status" value="1"/>
</dbReference>
<keyword evidence="6 7" id="KW-0408">Iron</keyword>
<organism evidence="8 9">
    <name type="scientific">Heterodermia speciosa</name>
    <dbReference type="NCBI Taxonomy" id="116794"/>
    <lineage>
        <taxon>Eukaryota</taxon>
        <taxon>Fungi</taxon>
        <taxon>Dikarya</taxon>
        <taxon>Ascomycota</taxon>
        <taxon>Pezizomycotina</taxon>
        <taxon>Lecanoromycetes</taxon>
        <taxon>OSLEUM clade</taxon>
        <taxon>Lecanoromycetidae</taxon>
        <taxon>Caliciales</taxon>
        <taxon>Physciaceae</taxon>
        <taxon>Heterodermia</taxon>
    </lineage>
</organism>
<gene>
    <name evidence="8" type="ORF">HETSPECPRED_005231</name>
</gene>
<dbReference type="GO" id="GO:0005506">
    <property type="term" value="F:iron ion binding"/>
    <property type="evidence" value="ECO:0007669"/>
    <property type="project" value="InterPro"/>
</dbReference>
<dbReference type="CDD" id="cd11040">
    <property type="entry name" value="CYP7_CYP8-like"/>
    <property type="match status" value="1"/>
</dbReference>
<evidence type="ECO:0000256" key="5">
    <source>
        <dbReference type="ARBA" id="ARBA00022723"/>
    </source>
</evidence>
<keyword evidence="7" id="KW-0349">Heme</keyword>
<dbReference type="GO" id="GO:0016705">
    <property type="term" value="F:oxidoreductase activity, acting on paired donors, with incorporation or reduction of molecular oxygen"/>
    <property type="evidence" value="ECO:0007669"/>
    <property type="project" value="InterPro"/>
</dbReference>
<evidence type="ECO:0000313" key="8">
    <source>
        <dbReference type="EMBL" id="CAF9923066.1"/>
    </source>
</evidence>
<evidence type="ECO:0000256" key="6">
    <source>
        <dbReference type="ARBA" id="ARBA00023004"/>
    </source>
</evidence>
<dbReference type="InterPro" id="IPR001128">
    <property type="entry name" value="Cyt_P450"/>
</dbReference>
<dbReference type="Gene3D" id="1.10.630.10">
    <property type="entry name" value="Cytochrome P450"/>
    <property type="match status" value="1"/>
</dbReference>
<dbReference type="PANTHER" id="PTHR24306:SF8">
    <property type="entry name" value="P450, PUTATIVE (EUROFUNG)-RELATED"/>
    <property type="match status" value="1"/>
</dbReference>
<comment type="similarity">
    <text evidence="3">Belongs to the cytochrome P450 family.</text>
</comment>
<keyword evidence="4" id="KW-0443">Lipid metabolism</keyword>
<evidence type="ECO:0000256" key="1">
    <source>
        <dbReference type="ARBA" id="ARBA00001971"/>
    </source>
</evidence>
<dbReference type="Proteomes" id="UP000664521">
    <property type="component" value="Unassembled WGS sequence"/>
</dbReference>
<dbReference type="InterPro" id="IPR002403">
    <property type="entry name" value="Cyt_P450_E_grp-IV"/>
</dbReference>
<keyword evidence="5 7" id="KW-0479">Metal-binding</keyword>
<proteinExistence type="inferred from homology"/>
<dbReference type="EMBL" id="CAJPDS010000032">
    <property type="protein sequence ID" value="CAF9923066.1"/>
    <property type="molecule type" value="Genomic_DNA"/>
</dbReference>